<dbReference type="EMBL" id="JAIZAY010000003">
    <property type="protein sequence ID" value="KAJ8044950.1"/>
    <property type="molecule type" value="Genomic_DNA"/>
</dbReference>
<evidence type="ECO:0000313" key="5">
    <source>
        <dbReference type="EMBL" id="KAJ8044950.1"/>
    </source>
</evidence>
<dbReference type="CDD" id="cd02440">
    <property type="entry name" value="AdoMet_MTases"/>
    <property type="match status" value="1"/>
</dbReference>
<dbReference type="InterPro" id="IPR029063">
    <property type="entry name" value="SAM-dependent_MTases_sf"/>
</dbReference>
<dbReference type="SUPFAM" id="SSF53335">
    <property type="entry name" value="S-adenosyl-L-methionine-dependent methyltransferases"/>
    <property type="match status" value="1"/>
</dbReference>
<protein>
    <submittedName>
        <fullName evidence="5">S-adenosylmethionine-dependent methyltransferase CRG1</fullName>
    </submittedName>
</protein>
<organism evidence="5 6">
    <name type="scientific">Holothuria leucospilota</name>
    <name type="common">Black long sea cucumber</name>
    <name type="synonym">Mertensiothuria leucospilota</name>
    <dbReference type="NCBI Taxonomy" id="206669"/>
    <lineage>
        <taxon>Eukaryota</taxon>
        <taxon>Metazoa</taxon>
        <taxon>Echinodermata</taxon>
        <taxon>Eleutherozoa</taxon>
        <taxon>Echinozoa</taxon>
        <taxon>Holothuroidea</taxon>
        <taxon>Aspidochirotacea</taxon>
        <taxon>Aspidochirotida</taxon>
        <taxon>Holothuriidae</taxon>
        <taxon>Holothuria</taxon>
    </lineage>
</organism>
<reference evidence="5" key="1">
    <citation type="submission" date="2021-10" db="EMBL/GenBank/DDBJ databases">
        <title>Tropical sea cucumber genome reveals ecological adaptation and Cuvierian tubules defense mechanism.</title>
        <authorList>
            <person name="Chen T."/>
        </authorList>
    </citation>
    <scope>NUCLEOTIDE SEQUENCE</scope>
    <source>
        <strain evidence="5">Nanhai2018</strain>
        <tissue evidence="5">Muscle</tissue>
    </source>
</reference>
<evidence type="ECO:0000259" key="4">
    <source>
        <dbReference type="Pfam" id="PF08241"/>
    </source>
</evidence>
<evidence type="ECO:0000313" key="6">
    <source>
        <dbReference type="Proteomes" id="UP001152320"/>
    </source>
</evidence>
<keyword evidence="3" id="KW-0808">Transferase</keyword>
<dbReference type="Gene3D" id="3.40.50.150">
    <property type="entry name" value="Vaccinia Virus protein VP39"/>
    <property type="match status" value="1"/>
</dbReference>
<dbReference type="PANTHER" id="PTHR44942:SF4">
    <property type="entry name" value="METHYLTRANSFERASE TYPE 11 DOMAIN-CONTAINING PROTEIN"/>
    <property type="match status" value="1"/>
</dbReference>
<evidence type="ECO:0000256" key="2">
    <source>
        <dbReference type="ARBA" id="ARBA00022603"/>
    </source>
</evidence>
<accession>A0A9Q1CHB7</accession>
<gene>
    <name evidence="5" type="ORF">HOLleu_07855</name>
</gene>
<dbReference type="InterPro" id="IPR013216">
    <property type="entry name" value="Methyltransf_11"/>
</dbReference>
<comment type="similarity">
    <text evidence="1">Belongs to the methyltransferase superfamily.</text>
</comment>
<feature type="domain" description="Methyltransferase type 11" evidence="4">
    <location>
        <begin position="52"/>
        <end position="144"/>
    </location>
</feature>
<dbReference type="AlphaFoldDB" id="A0A9Q1CHB7"/>
<keyword evidence="6" id="KW-1185">Reference proteome</keyword>
<dbReference type="GO" id="GO:0032259">
    <property type="term" value="P:methylation"/>
    <property type="evidence" value="ECO:0007669"/>
    <property type="project" value="UniProtKB-KW"/>
</dbReference>
<evidence type="ECO:0000256" key="1">
    <source>
        <dbReference type="ARBA" id="ARBA00008361"/>
    </source>
</evidence>
<dbReference type="InterPro" id="IPR051052">
    <property type="entry name" value="Diverse_substrate_MTase"/>
</dbReference>
<dbReference type="Proteomes" id="UP001152320">
    <property type="component" value="Chromosome 3"/>
</dbReference>
<comment type="caution">
    <text evidence="5">The sequence shown here is derived from an EMBL/GenBank/DDBJ whole genome shotgun (WGS) entry which is preliminary data.</text>
</comment>
<dbReference type="OrthoDB" id="506498at2759"/>
<proteinExistence type="inferred from homology"/>
<dbReference type="Pfam" id="PF08241">
    <property type="entry name" value="Methyltransf_11"/>
    <property type="match status" value="1"/>
</dbReference>
<keyword evidence="2 5" id="KW-0489">Methyltransferase</keyword>
<dbReference type="GO" id="GO:0008757">
    <property type="term" value="F:S-adenosylmethionine-dependent methyltransferase activity"/>
    <property type="evidence" value="ECO:0007669"/>
    <property type="project" value="InterPro"/>
</dbReference>
<name>A0A9Q1CHB7_HOLLE</name>
<sequence>MATHQDDKQLFQGESHASAYKQYRPRYEKTDLVEKIMTFLQEKLDPPYDCALDLGCGSGQSSQLLLPHFTKVIGVDCSEAQVKEALNTPFLKNISFRCGDEKDLGFIPDNSLEVVACGQSIHWMDLGTLYPEIDRILKPGGCLAAYGYVTRTVHVIDGESALEGQLQSLYKEIDDWIDPYYSKSIDVLLGGYYDLPLPYSDQKRFSNMKFYAEVTVDSLIGLVQSFSAFQIAIKQSPEKSNILDEYKQK</sequence>
<evidence type="ECO:0000256" key="3">
    <source>
        <dbReference type="ARBA" id="ARBA00022679"/>
    </source>
</evidence>
<dbReference type="PANTHER" id="PTHR44942">
    <property type="entry name" value="METHYLTRANSF_11 DOMAIN-CONTAINING PROTEIN"/>
    <property type="match status" value="1"/>
</dbReference>